<feature type="transmembrane region" description="Helical" evidence="1">
    <location>
        <begin position="20"/>
        <end position="37"/>
    </location>
</feature>
<feature type="transmembrane region" description="Helical" evidence="1">
    <location>
        <begin position="58"/>
        <end position="83"/>
    </location>
</feature>
<proteinExistence type="predicted"/>
<evidence type="ECO:0000259" key="2">
    <source>
        <dbReference type="Pfam" id="PF20151"/>
    </source>
</evidence>
<name>A0A5M3MFF7_CONPW</name>
<keyword evidence="4" id="KW-1185">Reference proteome</keyword>
<feature type="transmembrane region" description="Helical" evidence="1">
    <location>
        <begin position="213"/>
        <end position="232"/>
    </location>
</feature>
<evidence type="ECO:0000313" key="3">
    <source>
        <dbReference type="EMBL" id="EIW77726.1"/>
    </source>
</evidence>
<accession>A0A5M3MFF7</accession>
<dbReference type="AlphaFoldDB" id="A0A5M3MFF7"/>
<dbReference type="RefSeq" id="XP_007772092.1">
    <property type="nucleotide sequence ID" value="XM_007773902.1"/>
</dbReference>
<feature type="domain" description="DUF6533" evidence="2">
    <location>
        <begin position="20"/>
        <end position="64"/>
    </location>
</feature>
<dbReference type="InterPro" id="IPR045340">
    <property type="entry name" value="DUF6533"/>
</dbReference>
<dbReference type="Proteomes" id="UP000053558">
    <property type="component" value="Unassembled WGS sequence"/>
</dbReference>
<protein>
    <recommendedName>
        <fullName evidence="2">DUF6533 domain-containing protein</fullName>
    </recommendedName>
</protein>
<feature type="transmembrane region" description="Helical" evidence="1">
    <location>
        <begin position="173"/>
        <end position="193"/>
    </location>
</feature>
<keyword evidence="1" id="KW-1133">Transmembrane helix</keyword>
<dbReference type="OrthoDB" id="3251775at2759"/>
<feature type="transmembrane region" description="Helical" evidence="1">
    <location>
        <begin position="238"/>
        <end position="257"/>
    </location>
</feature>
<reference evidence="4" key="1">
    <citation type="journal article" date="2012" name="Science">
        <title>The Paleozoic origin of enzymatic lignin decomposition reconstructed from 31 fungal genomes.</title>
        <authorList>
            <person name="Floudas D."/>
            <person name="Binder M."/>
            <person name="Riley R."/>
            <person name="Barry K."/>
            <person name="Blanchette R.A."/>
            <person name="Henrissat B."/>
            <person name="Martinez A.T."/>
            <person name="Otillar R."/>
            <person name="Spatafora J.W."/>
            <person name="Yadav J.S."/>
            <person name="Aerts A."/>
            <person name="Benoit I."/>
            <person name="Boyd A."/>
            <person name="Carlson A."/>
            <person name="Copeland A."/>
            <person name="Coutinho P.M."/>
            <person name="de Vries R.P."/>
            <person name="Ferreira P."/>
            <person name="Findley K."/>
            <person name="Foster B."/>
            <person name="Gaskell J."/>
            <person name="Glotzer D."/>
            <person name="Gorecki P."/>
            <person name="Heitman J."/>
            <person name="Hesse C."/>
            <person name="Hori C."/>
            <person name="Igarashi K."/>
            <person name="Jurgens J.A."/>
            <person name="Kallen N."/>
            <person name="Kersten P."/>
            <person name="Kohler A."/>
            <person name="Kuees U."/>
            <person name="Kumar T.K.A."/>
            <person name="Kuo A."/>
            <person name="LaButti K."/>
            <person name="Larrondo L.F."/>
            <person name="Lindquist E."/>
            <person name="Ling A."/>
            <person name="Lombard V."/>
            <person name="Lucas S."/>
            <person name="Lundell T."/>
            <person name="Martin R."/>
            <person name="McLaughlin D.J."/>
            <person name="Morgenstern I."/>
            <person name="Morin E."/>
            <person name="Murat C."/>
            <person name="Nagy L.G."/>
            <person name="Nolan M."/>
            <person name="Ohm R.A."/>
            <person name="Patyshakuliyeva A."/>
            <person name="Rokas A."/>
            <person name="Ruiz-Duenas F.J."/>
            <person name="Sabat G."/>
            <person name="Salamov A."/>
            <person name="Samejima M."/>
            <person name="Schmutz J."/>
            <person name="Slot J.C."/>
            <person name="St John F."/>
            <person name="Stenlid J."/>
            <person name="Sun H."/>
            <person name="Sun S."/>
            <person name="Syed K."/>
            <person name="Tsang A."/>
            <person name="Wiebenga A."/>
            <person name="Young D."/>
            <person name="Pisabarro A."/>
            <person name="Eastwood D.C."/>
            <person name="Martin F."/>
            <person name="Cullen D."/>
            <person name="Grigoriev I.V."/>
            <person name="Hibbett D.S."/>
        </authorList>
    </citation>
    <scope>NUCLEOTIDE SEQUENCE [LARGE SCALE GENOMIC DNA]</scope>
    <source>
        <strain evidence="4">RWD-64-598 SS2</strain>
    </source>
</reference>
<dbReference type="EMBL" id="JH711583">
    <property type="protein sequence ID" value="EIW77726.1"/>
    <property type="molecule type" value="Genomic_DNA"/>
</dbReference>
<dbReference type="Pfam" id="PF20151">
    <property type="entry name" value="DUF6533"/>
    <property type="match status" value="1"/>
</dbReference>
<sequence length="352" mass="39296">MAETLHDVETLLLHLRACQYVAASGFIILLYDHFLTFGEEVRLIWQAKFTLAKVLFLYTRYIVPMAMFVQTFSFSGIGGIVFSDEVCKQWGISAFAFGVSSIAISDFMVLLRLWVIWDRRLKLVVWTLFLFILAEVITVIVFGFLTGHITASTSYNLSLHVCQVSTELHLSKLWAPGVASQIMVFVTALWNAYDKPRAHNVNLGEVLCRDGTLYFAALVSLRVVNLVLATSTPVSLQFLGLFFVWCATTVTVSRLVLNLRAVSADYNNSECDDDESEELTSLPSLHLHDSLRHSITADMLTTDSITAVVAHDFNPHKSLPTPRGTLRGYPRTPSGFSVSGPILDDVKSSYRL</sequence>
<comment type="caution">
    <text evidence="3">The sequence shown here is derived from an EMBL/GenBank/DDBJ whole genome shotgun (WGS) entry which is preliminary data.</text>
</comment>
<dbReference type="GeneID" id="19205865"/>
<keyword evidence="1" id="KW-0812">Transmembrane</keyword>
<organism evidence="3 4">
    <name type="scientific">Coniophora puteana (strain RWD-64-598)</name>
    <name type="common">Brown rot fungus</name>
    <dbReference type="NCBI Taxonomy" id="741705"/>
    <lineage>
        <taxon>Eukaryota</taxon>
        <taxon>Fungi</taxon>
        <taxon>Dikarya</taxon>
        <taxon>Basidiomycota</taxon>
        <taxon>Agaricomycotina</taxon>
        <taxon>Agaricomycetes</taxon>
        <taxon>Agaricomycetidae</taxon>
        <taxon>Boletales</taxon>
        <taxon>Coniophorineae</taxon>
        <taxon>Coniophoraceae</taxon>
        <taxon>Coniophora</taxon>
    </lineage>
</organism>
<evidence type="ECO:0000256" key="1">
    <source>
        <dbReference type="SAM" id="Phobius"/>
    </source>
</evidence>
<dbReference type="OMA" id="FFIWCAT"/>
<feature type="transmembrane region" description="Helical" evidence="1">
    <location>
        <begin position="123"/>
        <end position="145"/>
    </location>
</feature>
<gene>
    <name evidence="3" type="ORF">CONPUDRAFT_167798</name>
</gene>
<keyword evidence="1" id="KW-0472">Membrane</keyword>
<dbReference type="KEGG" id="cput:CONPUDRAFT_167798"/>
<evidence type="ECO:0000313" key="4">
    <source>
        <dbReference type="Proteomes" id="UP000053558"/>
    </source>
</evidence>
<feature type="transmembrane region" description="Helical" evidence="1">
    <location>
        <begin position="89"/>
        <end position="111"/>
    </location>
</feature>